<gene>
    <name evidence="2" type="ORF">CHRIB12_LOCUS18516</name>
</gene>
<feature type="transmembrane region" description="Helical" evidence="1">
    <location>
        <begin position="47"/>
        <end position="69"/>
    </location>
</feature>
<accession>A0A915ZQF4</accession>
<keyword evidence="1" id="KW-1133">Transmembrane helix</keyword>
<proteinExistence type="predicted"/>
<evidence type="ECO:0000313" key="3">
    <source>
        <dbReference type="Proteomes" id="UP000684084"/>
    </source>
</evidence>
<protein>
    <submittedName>
        <fullName evidence="2">Uncharacterized protein</fullName>
    </submittedName>
</protein>
<organism evidence="2 3">
    <name type="scientific">Rhizophagus irregularis</name>
    <dbReference type="NCBI Taxonomy" id="588596"/>
    <lineage>
        <taxon>Eukaryota</taxon>
        <taxon>Fungi</taxon>
        <taxon>Fungi incertae sedis</taxon>
        <taxon>Mucoromycota</taxon>
        <taxon>Glomeromycotina</taxon>
        <taxon>Glomeromycetes</taxon>
        <taxon>Glomerales</taxon>
        <taxon>Glomeraceae</taxon>
        <taxon>Rhizophagus</taxon>
    </lineage>
</organism>
<sequence>MNQDSFRHSILERWIYGFDFRFLGFGFMSFDFRLGFGYMGFDFRLGFGYMGFDFWLGFGYMGSTFGWALDIWISFSSRAFGYIDFDFRFLGFR</sequence>
<reference evidence="2" key="1">
    <citation type="submission" date="2020-05" db="EMBL/GenBank/DDBJ databases">
        <authorList>
            <person name="Rincon C."/>
            <person name="Sanders R I."/>
            <person name="Robbins C."/>
            <person name="Chaturvedi A."/>
        </authorList>
    </citation>
    <scope>NUCLEOTIDE SEQUENCE</scope>
    <source>
        <strain evidence="2">CHB12</strain>
    </source>
</reference>
<dbReference type="EMBL" id="CAGKOT010000049">
    <property type="protein sequence ID" value="CAB5383685.1"/>
    <property type="molecule type" value="Genomic_DNA"/>
</dbReference>
<dbReference type="Proteomes" id="UP000684084">
    <property type="component" value="Unassembled WGS sequence"/>
</dbReference>
<keyword evidence="1" id="KW-0812">Transmembrane</keyword>
<feature type="transmembrane region" description="Helical" evidence="1">
    <location>
        <begin position="20"/>
        <end position="41"/>
    </location>
</feature>
<keyword evidence="1" id="KW-0472">Membrane</keyword>
<evidence type="ECO:0000256" key="1">
    <source>
        <dbReference type="SAM" id="Phobius"/>
    </source>
</evidence>
<dbReference type="AlphaFoldDB" id="A0A915ZQF4"/>
<dbReference type="OrthoDB" id="2423658at2759"/>
<comment type="caution">
    <text evidence="2">The sequence shown here is derived from an EMBL/GenBank/DDBJ whole genome shotgun (WGS) entry which is preliminary data.</text>
</comment>
<evidence type="ECO:0000313" key="2">
    <source>
        <dbReference type="EMBL" id="CAB5383685.1"/>
    </source>
</evidence>
<name>A0A915ZQF4_9GLOM</name>